<protein>
    <submittedName>
        <fullName evidence="2">Uncharacterized protein</fullName>
    </submittedName>
</protein>
<proteinExistence type="predicted"/>
<keyword evidence="3" id="KW-1185">Reference proteome</keyword>
<comment type="caution">
    <text evidence="2">The sequence shown here is derived from an EMBL/GenBank/DDBJ whole genome shotgun (WGS) entry which is preliminary data.</text>
</comment>
<evidence type="ECO:0000256" key="1">
    <source>
        <dbReference type="SAM" id="MobiDB-lite"/>
    </source>
</evidence>
<sequence length="89" mass="9464">MNLPKDGESRSYQLGASGGGMAASTTPSRSSKYKEVQVASDSRPASADAIEVVLRSSAHQLPARPPEQEVRAAGYGKMEESPAKKPRFD</sequence>
<gene>
    <name evidence="2" type="ORF">PIIN_07568</name>
</gene>
<dbReference type="AlphaFoldDB" id="G4TQM2"/>
<reference evidence="2 3" key="1">
    <citation type="journal article" date="2011" name="PLoS Pathog.">
        <title>Endophytic Life Strategies Decoded by Genome and Transcriptome Analyses of the Mutualistic Root Symbiont Piriformospora indica.</title>
        <authorList>
            <person name="Zuccaro A."/>
            <person name="Lahrmann U."/>
            <person name="Guldener U."/>
            <person name="Langen G."/>
            <person name="Pfiffi S."/>
            <person name="Biedenkopf D."/>
            <person name="Wong P."/>
            <person name="Samans B."/>
            <person name="Grimm C."/>
            <person name="Basiewicz M."/>
            <person name="Murat C."/>
            <person name="Martin F."/>
            <person name="Kogel K.H."/>
        </authorList>
    </citation>
    <scope>NUCLEOTIDE SEQUENCE [LARGE SCALE GENOMIC DNA]</scope>
    <source>
        <strain evidence="2 3">DSM 11827</strain>
    </source>
</reference>
<dbReference type="EMBL" id="CAFZ01000238">
    <property type="protein sequence ID" value="CCA73615.1"/>
    <property type="molecule type" value="Genomic_DNA"/>
</dbReference>
<feature type="region of interest" description="Disordered" evidence="1">
    <location>
        <begin position="1"/>
        <end position="89"/>
    </location>
</feature>
<accession>G4TQM2</accession>
<name>G4TQM2_SERID</name>
<evidence type="ECO:0000313" key="2">
    <source>
        <dbReference type="EMBL" id="CCA73615.1"/>
    </source>
</evidence>
<dbReference type="Proteomes" id="UP000007148">
    <property type="component" value="Unassembled WGS sequence"/>
</dbReference>
<organism evidence="2 3">
    <name type="scientific">Serendipita indica (strain DSM 11827)</name>
    <name type="common">Root endophyte fungus</name>
    <name type="synonym">Piriformospora indica</name>
    <dbReference type="NCBI Taxonomy" id="1109443"/>
    <lineage>
        <taxon>Eukaryota</taxon>
        <taxon>Fungi</taxon>
        <taxon>Dikarya</taxon>
        <taxon>Basidiomycota</taxon>
        <taxon>Agaricomycotina</taxon>
        <taxon>Agaricomycetes</taxon>
        <taxon>Sebacinales</taxon>
        <taxon>Serendipitaceae</taxon>
        <taxon>Serendipita</taxon>
    </lineage>
</organism>
<feature type="compositionally biased region" description="Basic and acidic residues" evidence="1">
    <location>
        <begin position="77"/>
        <end position="89"/>
    </location>
</feature>
<evidence type="ECO:0000313" key="3">
    <source>
        <dbReference type="Proteomes" id="UP000007148"/>
    </source>
</evidence>
<dbReference type="InParanoid" id="G4TQM2"/>
<dbReference type="HOGENOM" id="CLU_2455561_0_0_1"/>